<evidence type="ECO:0000313" key="4">
    <source>
        <dbReference type="Proteomes" id="UP001341840"/>
    </source>
</evidence>
<dbReference type="InterPro" id="IPR026057">
    <property type="entry name" value="TBL_C"/>
</dbReference>
<comment type="caution">
    <text evidence="3">The sequence shown here is derived from an EMBL/GenBank/DDBJ whole genome shotgun (WGS) entry which is preliminary data.</text>
</comment>
<feature type="domain" description="Trichome birefringence-like C-terminal" evidence="2">
    <location>
        <begin position="14"/>
        <end position="82"/>
    </location>
</feature>
<comment type="similarity">
    <text evidence="1">Belongs to the PC-esterase family. TBL subfamily.</text>
</comment>
<evidence type="ECO:0000256" key="1">
    <source>
        <dbReference type="ARBA" id="ARBA00007727"/>
    </source>
</evidence>
<dbReference type="Pfam" id="PF13839">
    <property type="entry name" value="PC-Esterase"/>
    <property type="match status" value="1"/>
</dbReference>
<sequence length="87" mass="10114">MTGLNMKILLGSFDDEVKEIVELSTEDAYRLGMKSMLRWVKLNMIPRKLEFFTSMSPSHQKSIDWGGEAGKNCYNEPSMIEDPNYYR</sequence>
<evidence type="ECO:0000313" key="3">
    <source>
        <dbReference type="EMBL" id="MED6163768.1"/>
    </source>
</evidence>
<protein>
    <submittedName>
        <fullName evidence="3">Protein trichome birefringence-like 33</fullName>
    </submittedName>
</protein>
<evidence type="ECO:0000259" key="2">
    <source>
        <dbReference type="Pfam" id="PF13839"/>
    </source>
</evidence>
<reference evidence="3 4" key="1">
    <citation type="journal article" date="2023" name="Plants (Basel)">
        <title>Bridging the Gap: Combining Genomics and Transcriptomics Approaches to Understand Stylosanthes scabra, an Orphan Legume from the Brazilian Caatinga.</title>
        <authorList>
            <person name="Ferreira-Neto J.R.C."/>
            <person name="da Silva M.D."/>
            <person name="Binneck E."/>
            <person name="de Melo N.F."/>
            <person name="da Silva R.H."/>
            <person name="de Melo A.L.T.M."/>
            <person name="Pandolfi V."/>
            <person name="Bustamante F.O."/>
            <person name="Brasileiro-Vidal A.C."/>
            <person name="Benko-Iseppon A.M."/>
        </authorList>
    </citation>
    <scope>NUCLEOTIDE SEQUENCE [LARGE SCALE GENOMIC DNA]</scope>
    <source>
        <tissue evidence="3">Leaves</tissue>
    </source>
</reference>
<dbReference type="Proteomes" id="UP001341840">
    <property type="component" value="Unassembled WGS sequence"/>
</dbReference>
<gene>
    <name evidence="3" type="primary">TBL33_8</name>
    <name evidence="3" type="ORF">PIB30_083220</name>
</gene>
<accession>A0ABU6UUU7</accession>
<organism evidence="3 4">
    <name type="scientific">Stylosanthes scabra</name>
    <dbReference type="NCBI Taxonomy" id="79078"/>
    <lineage>
        <taxon>Eukaryota</taxon>
        <taxon>Viridiplantae</taxon>
        <taxon>Streptophyta</taxon>
        <taxon>Embryophyta</taxon>
        <taxon>Tracheophyta</taxon>
        <taxon>Spermatophyta</taxon>
        <taxon>Magnoliopsida</taxon>
        <taxon>eudicotyledons</taxon>
        <taxon>Gunneridae</taxon>
        <taxon>Pentapetalae</taxon>
        <taxon>rosids</taxon>
        <taxon>fabids</taxon>
        <taxon>Fabales</taxon>
        <taxon>Fabaceae</taxon>
        <taxon>Papilionoideae</taxon>
        <taxon>50 kb inversion clade</taxon>
        <taxon>dalbergioids sensu lato</taxon>
        <taxon>Dalbergieae</taxon>
        <taxon>Pterocarpus clade</taxon>
        <taxon>Stylosanthes</taxon>
    </lineage>
</organism>
<name>A0ABU6UUU7_9FABA</name>
<dbReference type="EMBL" id="JASCZI010122137">
    <property type="protein sequence ID" value="MED6163768.1"/>
    <property type="molecule type" value="Genomic_DNA"/>
</dbReference>
<keyword evidence="4" id="KW-1185">Reference proteome</keyword>
<proteinExistence type="inferred from homology"/>